<sequence>MHTKKGEVGGEGGGGGELKLNRPHELTLRKAQSRSTWVEVEWDRGIIFPLNEAGSCLDDREAQVSGVPDKQQGTSTPPDSDMGSALRFKV</sequence>
<organism evidence="2 3">
    <name type="scientific">Scylla paramamosain</name>
    <name type="common">Mud crab</name>
    <dbReference type="NCBI Taxonomy" id="85552"/>
    <lineage>
        <taxon>Eukaryota</taxon>
        <taxon>Metazoa</taxon>
        <taxon>Ecdysozoa</taxon>
        <taxon>Arthropoda</taxon>
        <taxon>Crustacea</taxon>
        <taxon>Multicrustacea</taxon>
        <taxon>Malacostraca</taxon>
        <taxon>Eumalacostraca</taxon>
        <taxon>Eucarida</taxon>
        <taxon>Decapoda</taxon>
        <taxon>Pleocyemata</taxon>
        <taxon>Brachyura</taxon>
        <taxon>Eubrachyura</taxon>
        <taxon>Portunoidea</taxon>
        <taxon>Portunidae</taxon>
        <taxon>Portuninae</taxon>
        <taxon>Scylla</taxon>
    </lineage>
</organism>
<reference evidence="2 3" key="1">
    <citation type="submission" date="2023-03" db="EMBL/GenBank/DDBJ databases">
        <title>High-quality genome of Scylla paramamosain provides insights in environmental adaptation.</title>
        <authorList>
            <person name="Zhang L."/>
        </authorList>
    </citation>
    <scope>NUCLEOTIDE SEQUENCE [LARGE SCALE GENOMIC DNA]</scope>
    <source>
        <strain evidence="2">LZ_2023a</strain>
        <tissue evidence="2">Muscle</tissue>
    </source>
</reference>
<feature type="region of interest" description="Disordered" evidence="1">
    <location>
        <begin position="1"/>
        <end position="21"/>
    </location>
</feature>
<evidence type="ECO:0000313" key="3">
    <source>
        <dbReference type="Proteomes" id="UP001487740"/>
    </source>
</evidence>
<protein>
    <submittedName>
        <fullName evidence="2">Uncharacterized protein</fullName>
    </submittedName>
</protein>
<evidence type="ECO:0000256" key="1">
    <source>
        <dbReference type="SAM" id="MobiDB-lite"/>
    </source>
</evidence>
<keyword evidence="3" id="KW-1185">Reference proteome</keyword>
<dbReference type="AlphaFoldDB" id="A0AAW0USQ7"/>
<name>A0AAW0USQ7_SCYPA</name>
<gene>
    <name evidence="2" type="ORF">O3P69_000937</name>
</gene>
<evidence type="ECO:0000313" key="2">
    <source>
        <dbReference type="EMBL" id="KAK8403060.1"/>
    </source>
</evidence>
<proteinExistence type="predicted"/>
<feature type="region of interest" description="Disordered" evidence="1">
    <location>
        <begin position="59"/>
        <end position="90"/>
    </location>
</feature>
<comment type="caution">
    <text evidence="2">The sequence shown here is derived from an EMBL/GenBank/DDBJ whole genome shotgun (WGS) entry which is preliminary data.</text>
</comment>
<accession>A0AAW0USQ7</accession>
<dbReference type="EMBL" id="JARAKH010000007">
    <property type="protein sequence ID" value="KAK8403060.1"/>
    <property type="molecule type" value="Genomic_DNA"/>
</dbReference>
<dbReference type="Proteomes" id="UP001487740">
    <property type="component" value="Unassembled WGS sequence"/>
</dbReference>